<name>A0ABS7K5W2_9BACI</name>
<protein>
    <submittedName>
        <fullName evidence="3">Sorbosone dehydrogenase family protein</fullName>
    </submittedName>
</protein>
<evidence type="ECO:0000259" key="2">
    <source>
        <dbReference type="Pfam" id="PF07995"/>
    </source>
</evidence>
<evidence type="ECO:0000313" key="4">
    <source>
        <dbReference type="Proteomes" id="UP000769780"/>
    </source>
</evidence>
<gene>
    <name evidence="3" type="ORF">H0185_11850</name>
</gene>
<dbReference type="SUPFAM" id="SSF63825">
    <property type="entry name" value="YWTD domain"/>
    <property type="match status" value="1"/>
</dbReference>
<proteinExistence type="predicted"/>
<evidence type="ECO:0000313" key="3">
    <source>
        <dbReference type="EMBL" id="MBY0097490.1"/>
    </source>
</evidence>
<dbReference type="InterPro" id="IPR011042">
    <property type="entry name" value="6-blade_b-propeller_TolB-like"/>
</dbReference>
<sequence length="365" mass="40550">MKKWLMLFLVAGLLLYGCSNEETENTSRSPKKPETVEEKETVARPVELQVLAQDLRIPWAINKTNDTFYISEREGAVVKVENGKQTRQEVVFEKPLANAPEAGFLGFILAPDFHETGKAFGYYTYQDQGQFNRIIELTIEGNQWREAKLLLDKIPSGNIHHGGRLALGPDGKLYATAGDAAEAELAQDLNHLNGKILRLNQDGTVPNDNPFENSYVYSYGHRNPQGLVWAEDGTMYASEHGPNAHDEINIIESGKNYGWPVIVGDDKQAEMESPLFHSGTTTWAPSGMAISDGKLYVATLRGNAVREFNLETKETKEAVSGLGRIRDVLLEGDQLYFVSNNTDGRGIPQENDDKLYQISLSSLGE</sequence>
<dbReference type="InterPro" id="IPR011041">
    <property type="entry name" value="Quinoprot_gluc/sorb_DH_b-prop"/>
</dbReference>
<reference evidence="3 4" key="1">
    <citation type="submission" date="2020-07" db="EMBL/GenBank/DDBJ databases">
        <title>Fungal Genomes of the International Space Station.</title>
        <authorList>
            <person name="Seuylemezian A."/>
            <person name="Singh N.K."/>
            <person name="Wood J."/>
            <person name="Venkateswaran K."/>
        </authorList>
    </citation>
    <scope>NUCLEOTIDE SEQUENCE [LARGE SCALE GENOMIC DNA]</scope>
    <source>
        <strain evidence="3 4">PL-B2</strain>
    </source>
</reference>
<feature type="signal peptide" evidence="1">
    <location>
        <begin position="1"/>
        <end position="21"/>
    </location>
</feature>
<dbReference type="Pfam" id="PF07995">
    <property type="entry name" value="GSDH"/>
    <property type="match status" value="1"/>
</dbReference>
<dbReference type="PROSITE" id="PS51257">
    <property type="entry name" value="PROKAR_LIPOPROTEIN"/>
    <property type="match status" value="1"/>
</dbReference>
<feature type="domain" description="Glucose/Sorbosone dehydrogenase" evidence="2">
    <location>
        <begin position="55"/>
        <end position="345"/>
    </location>
</feature>
<dbReference type="Gene3D" id="2.120.10.30">
    <property type="entry name" value="TolB, C-terminal domain"/>
    <property type="match status" value="1"/>
</dbReference>
<organism evidence="3 4">
    <name type="scientific">Mesobacillus maritimus</name>
    <dbReference type="NCBI Taxonomy" id="1643336"/>
    <lineage>
        <taxon>Bacteria</taxon>
        <taxon>Bacillati</taxon>
        <taxon>Bacillota</taxon>
        <taxon>Bacilli</taxon>
        <taxon>Bacillales</taxon>
        <taxon>Bacillaceae</taxon>
        <taxon>Mesobacillus</taxon>
    </lineage>
</organism>
<dbReference type="EMBL" id="JACWFH010000012">
    <property type="protein sequence ID" value="MBY0097490.1"/>
    <property type="molecule type" value="Genomic_DNA"/>
</dbReference>
<comment type="caution">
    <text evidence="3">The sequence shown here is derived from an EMBL/GenBank/DDBJ whole genome shotgun (WGS) entry which is preliminary data.</text>
</comment>
<dbReference type="InterPro" id="IPR012938">
    <property type="entry name" value="Glc/Sorbosone_DH"/>
</dbReference>
<accession>A0ABS7K5W2</accession>
<keyword evidence="4" id="KW-1185">Reference proteome</keyword>
<dbReference type="PANTHER" id="PTHR19328">
    <property type="entry name" value="HEDGEHOG-INTERACTING PROTEIN"/>
    <property type="match status" value="1"/>
</dbReference>
<keyword evidence="1" id="KW-0732">Signal</keyword>
<dbReference type="Proteomes" id="UP000769780">
    <property type="component" value="Unassembled WGS sequence"/>
</dbReference>
<dbReference type="SUPFAM" id="SSF50952">
    <property type="entry name" value="Soluble quinoprotein glucose dehydrogenase"/>
    <property type="match status" value="1"/>
</dbReference>
<feature type="chain" id="PRO_5045796957" evidence="1">
    <location>
        <begin position="22"/>
        <end position="365"/>
    </location>
</feature>
<evidence type="ECO:0000256" key="1">
    <source>
        <dbReference type="SAM" id="SignalP"/>
    </source>
</evidence>
<dbReference type="PANTHER" id="PTHR19328:SF13">
    <property type="entry name" value="HIPL1 PROTEIN"/>
    <property type="match status" value="1"/>
</dbReference>